<dbReference type="OrthoDB" id="785861at2759"/>
<dbReference type="Proteomes" id="UP001141806">
    <property type="component" value="Unassembled WGS sequence"/>
</dbReference>
<evidence type="ECO:0000313" key="3">
    <source>
        <dbReference type="Proteomes" id="UP001141806"/>
    </source>
</evidence>
<feature type="region of interest" description="Disordered" evidence="1">
    <location>
        <begin position="135"/>
        <end position="174"/>
    </location>
</feature>
<keyword evidence="3" id="KW-1185">Reference proteome</keyword>
<evidence type="ECO:0000256" key="1">
    <source>
        <dbReference type="SAM" id="MobiDB-lite"/>
    </source>
</evidence>
<feature type="region of interest" description="Disordered" evidence="1">
    <location>
        <begin position="1"/>
        <end position="21"/>
    </location>
</feature>
<comment type="caution">
    <text evidence="2">The sequence shown here is derived from an EMBL/GenBank/DDBJ whole genome shotgun (WGS) entry which is preliminary data.</text>
</comment>
<name>A0A9Q0KH20_9MAGN</name>
<dbReference type="PANTHER" id="PTHR33448">
    <property type="entry name" value="CHLOROPLAST PROTEIN HCF243-RELATED"/>
    <property type="match status" value="1"/>
</dbReference>
<accession>A0A9Q0KH20</accession>
<feature type="compositionally biased region" description="Basic and acidic residues" evidence="1">
    <location>
        <begin position="143"/>
        <end position="158"/>
    </location>
</feature>
<feature type="region of interest" description="Disordered" evidence="1">
    <location>
        <begin position="197"/>
        <end position="282"/>
    </location>
</feature>
<feature type="compositionally biased region" description="Basic and acidic residues" evidence="1">
    <location>
        <begin position="211"/>
        <end position="255"/>
    </location>
</feature>
<organism evidence="2 3">
    <name type="scientific">Protea cynaroides</name>
    <dbReference type="NCBI Taxonomy" id="273540"/>
    <lineage>
        <taxon>Eukaryota</taxon>
        <taxon>Viridiplantae</taxon>
        <taxon>Streptophyta</taxon>
        <taxon>Embryophyta</taxon>
        <taxon>Tracheophyta</taxon>
        <taxon>Spermatophyta</taxon>
        <taxon>Magnoliopsida</taxon>
        <taxon>Proteales</taxon>
        <taxon>Proteaceae</taxon>
        <taxon>Protea</taxon>
    </lineage>
</organism>
<proteinExistence type="predicted"/>
<protein>
    <submittedName>
        <fullName evidence="2">Uncharacterized protein</fullName>
    </submittedName>
</protein>
<reference evidence="2" key="1">
    <citation type="journal article" date="2023" name="Plant J.">
        <title>The genome of the king protea, Protea cynaroides.</title>
        <authorList>
            <person name="Chang J."/>
            <person name="Duong T.A."/>
            <person name="Schoeman C."/>
            <person name="Ma X."/>
            <person name="Roodt D."/>
            <person name="Barker N."/>
            <person name="Li Z."/>
            <person name="Van de Peer Y."/>
            <person name="Mizrachi E."/>
        </authorList>
    </citation>
    <scope>NUCLEOTIDE SEQUENCE</scope>
    <source>
        <tissue evidence="2">Young leaves</tissue>
    </source>
</reference>
<dbReference type="AlphaFoldDB" id="A0A9Q0KH20"/>
<feature type="compositionally biased region" description="Polar residues" evidence="1">
    <location>
        <begin position="258"/>
        <end position="273"/>
    </location>
</feature>
<dbReference type="EMBL" id="JAMYWD010000005">
    <property type="protein sequence ID" value="KAJ4970372.1"/>
    <property type="molecule type" value="Genomic_DNA"/>
</dbReference>
<dbReference type="PANTHER" id="PTHR33448:SF10">
    <property type="entry name" value="PROTAMINE P1 FAMILY PROTEIN"/>
    <property type="match status" value="1"/>
</dbReference>
<evidence type="ECO:0000313" key="2">
    <source>
        <dbReference type="EMBL" id="KAJ4970372.1"/>
    </source>
</evidence>
<gene>
    <name evidence="2" type="ORF">NE237_003471</name>
</gene>
<sequence length="321" mass="36216">MRLSSKPISSPGRADTFPPPLTRFLRISMGSQSRGRSRSSPMFIRKKNAAAAVETQEPSSPKVTCIGQVRVRRSKQTGAKANRTSTAAANGRLRWIRKALLCNSSVGNPKPRSSRPIWRRWFLFPQMGYRRKGDFATDSALGESKREETDEYSDRRYEDEEEEEEEEAKVFVSSSPPKNALLLMRSRSEPYRASSLANRFWGSPSPIEDAAGAKKSQEDLDRIEIQREETVDKRTTSGKETICKDSTRESRRSAENDGFQSSSSERSIKTTGTGDEISKLIGGESVRPRVLTRCKSEPAKRTEKLDRVRVVLLKEKKFAFL</sequence>